<reference evidence="8 9" key="1">
    <citation type="submission" date="2013-10" db="EMBL/GenBank/DDBJ databases">
        <title>Salinisphaera japonica YTM-1 Genome Sequencing.</title>
        <authorList>
            <person name="Lai Q."/>
            <person name="Li C."/>
            <person name="Shao Z."/>
        </authorList>
    </citation>
    <scope>NUCLEOTIDE SEQUENCE [LARGE SCALE GENOMIC DNA]</scope>
    <source>
        <strain evidence="8 9">YTM-1</strain>
    </source>
</reference>
<evidence type="ECO:0000256" key="2">
    <source>
        <dbReference type="ARBA" id="ARBA00022692"/>
    </source>
</evidence>
<evidence type="ECO:0000256" key="5">
    <source>
        <dbReference type="SAM" id="MobiDB-lite"/>
    </source>
</evidence>
<feature type="transmembrane region" description="Helical" evidence="6">
    <location>
        <begin position="287"/>
        <end position="304"/>
    </location>
</feature>
<feature type="compositionally biased region" description="Basic and acidic residues" evidence="5">
    <location>
        <begin position="337"/>
        <end position="347"/>
    </location>
</feature>
<evidence type="ECO:0000313" key="8">
    <source>
        <dbReference type="EMBL" id="ROO28934.1"/>
    </source>
</evidence>
<feature type="transmembrane region" description="Helical" evidence="6">
    <location>
        <begin position="74"/>
        <end position="92"/>
    </location>
</feature>
<feature type="transmembrane region" description="Helical" evidence="6">
    <location>
        <begin position="224"/>
        <end position="249"/>
    </location>
</feature>
<keyword evidence="2 6" id="KW-0812">Transmembrane</keyword>
<feature type="domain" description="EamA" evidence="7">
    <location>
        <begin position="12"/>
        <end position="142"/>
    </location>
</feature>
<feature type="transmembrane region" description="Helical" evidence="6">
    <location>
        <begin position="124"/>
        <end position="142"/>
    </location>
</feature>
<keyword evidence="3 6" id="KW-1133">Transmembrane helix</keyword>
<feature type="transmembrane region" description="Helical" evidence="6">
    <location>
        <begin position="12"/>
        <end position="33"/>
    </location>
</feature>
<sequence length="347" mass="36841">MRSTLQNQSFGGLAYIVLAAVVLALGDGLVKLLSEQISVWQLVVLRGLVAVPLLGVFMWRFARHGLRATHRFWVGVRSLLLVAMWILVYLALAGLALPTVSAALYTAPLIITLLCALEPGRRLALGEIGAVILGFIGVLVLLRPGTSAFSPMLWLPLAGAVLYALAALITATKCRDESPLVMSMGVQIAFLGVGLIALGVFAVVDMPTSWQQAAPFVARGWPAFAGMDLSVLAGLIVALAVIAVLASAAMGRAYQMAPAPLVAAGDYSYLVFSTLWGFLLFGHLPDQWGVVGMALIAMAGLYATRGGGNDHGNGDRASGRHRLGQDSRSRRARPRLLRRERLPNAPA</sequence>
<dbReference type="Pfam" id="PF00892">
    <property type="entry name" value="EamA"/>
    <property type="match status" value="1"/>
</dbReference>
<feature type="transmembrane region" description="Helical" evidence="6">
    <location>
        <begin position="39"/>
        <end position="62"/>
    </location>
</feature>
<evidence type="ECO:0000256" key="6">
    <source>
        <dbReference type="SAM" id="Phobius"/>
    </source>
</evidence>
<evidence type="ECO:0000256" key="4">
    <source>
        <dbReference type="ARBA" id="ARBA00023136"/>
    </source>
</evidence>
<feature type="transmembrane region" description="Helical" evidence="6">
    <location>
        <begin position="98"/>
        <end position="117"/>
    </location>
</feature>
<organism evidence="8 9">
    <name type="scientific">Salinisphaera japonica YTM-1</name>
    <dbReference type="NCBI Taxonomy" id="1209778"/>
    <lineage>
        <taxon>Bacteria</taxon>
        <taxon>Pseudomonadati</taxon>
        <taxon>Pseudomonadota</taxon>
        <taxon>Gammaproteobacteria</taxon>
        <taxon>Salinisphaerales</taxon>
        <taxon>Salinisphaeraceae</taxon>
        <taxon>Salinisphaera</taxon>
    </lineage>
</organism>
<evidence type="ECO:0000259" key="7">
    <source>
        <dbReference type="Pfam" id="PF00892"/>
    </source>
</evidence>
<dbReference type="Proteomes" id="UP000285310">
    <property type="component" value="Unassembled WGS sequence"/>
</dbReference>
<comment type="subcellular location">
    <subcellularLocation>
        <location evidence="1">Membrane</location>
        <topology evidence="1">Multi-pass membrane protein</topology>
    </subcellularLocation>
</comment>
<keyword evidence="9" id="KW-1185">Reference proteome</keyword>
<dbReference type="SUPFAM" id="SSF103481">
    <property type="entry name" value="Multidrug resistance efflux transporter EmrE"/>
    <property type="match status" value="2"/>
</dbReference>
<feature type="transmembrane region" description="Helical" evidence="6">
    <location>
        <begin position="181"/>
        <end position="204"/>
    </location>
</feature>
<feature type="region of interest" description="Disordered" evidence="5">
    <location>
        <begin position="309"/>
        <end position="347"/>
    </location>
</feature>
<dbReference type="PANTHER" id="PTHR22911">
    <property type="entry name" value="ACYL-MALONYL CONDENSING ENZYME-RELATED"/>
    <property type="match status" value="1"/>
</dbReference>
<evidence type="ECO:0000256" key="1">
    <source>
        <dbReference type="ARBA" id="ARBA00004141"/>
    </source>
</evidence>
<gene>
    <name evidence="8" type="ORF">SAJA_07110</name>
</gene>
<dbReference type="InterPro" id="IPR000620">
    <property type="entry name" value="EamA_dom"/>
</dbReference>
<dbReference type="AlphaFoldDB" id="A0A423PTL9"/>
<evidence type="ECO:0000256" key="3">
    <source>
        <dbReference type="ARBA" id="ARBA00022989"/>
    </source>
</evidence>
<feature type="compositionally biased region" description="Basic and acidic residues" evidence="5">
    <location>
        <begin position="312"/>
        <end position="329"/>
    </location>
</feature>
<accession>A0A423PTL9</accession>
<keyword evidence="4 6" id="KW-0472">Membrane</keyword>
<evidence type="ECO:0000313" key="9">
    <source>
        <dbReference type="Proteomes" id="UP000285310"/>
    </source>
</evidence>
<dbReference type="InterPro" id="IPR037185">
    <property type="entry name" value="EmrE-like"/>
</dbReference>
<proteinExistence type="predicted"/>
<dbReference type="PANTHER" id="PTHR22911:SF6">
    <property type="entry name" value="SOLUTE CARRIER FAMILY 35 MEMBER G1"/>
    <property type="match status" value="1"/>
</dbReference>
<feature type="transmembrane region" description="Helical" evidence="6">
    <location>
        <begin position="148"/>
        <end position="169"/>
    </location>
</feature>
<feature type="transmembrane region" description="Helical" evidence="6">
    <location>
        <begin position="261"/>
        <end position="281"/>
    </location>
</feature>
<dbReference type="GO" id="GO:0016020">
    <property type="term" value="C:membrane"/>
    <property type="evidence" value="ECO:0007669"/>
    <property type="project" value="UniProtKB-SubCell"/>
</dbReference>
<comment type="caution">
    <text evidence="8">The sequence shown here is derived from an EMBL/GenBank/DDBJ whole genome shotgun (WGS) entry which is preliminary data.</text>
</comment>
<dbReference type="EMBL" id="AYKG01000018">
    <property type="protein sequence ID" value="ROO28934.1"/>
    <property type="molecule type" value="Genomic_DNA"/>
</dbReference>
<name>A0A423PTL9_9GAMM</name>
<dbReference type="InParanoid" id="A0A423PTL9"/>
<protein>
    <submittedName>
        <fullName evidence="8">Permease</fullName>
    </submittedName>
</protein>